<evidence type="ECO:0000256" key="1">
    <source>
        <dbReference type="SAM" id="SignalP"/>
    </source>
</evidence>
<organism evidence="2 3">
    <name type="scientific">Filobasidium floriforme</name>
    <dbReference type="NCBI Taxonomy" id="5210"/>
    <lineage>
        <taxon>Eukaryota</taxon>
        <taxon>Fungi</taxon>
        <taxon>Dikarya</taxon>
        <taxon>Basidiomycota</taxon>
        <taxon>Agaricomycotina</taxon>
        <taxon>Tremellomycetes</taxon>
        <taxon>Filobasidiales</taxon>
        <taxon>Filobasidiaceae</taxon>
        <taxon>Filobasidium</taxon>
    </lineage>
</organism>
<proteinExistence type="predicted"/>
<feature type="chain" id="PRO_5035438023" evidence="1">
    <location>
        <begin position="19"/>
        <end position="381"/>
    </location>
</feature>
<dbReference type="GO" id="GO:0016973">
    <property type="term" value="P:poly(A)+ mRNA export from nucleus"/>
    <property type="evidence" value="ECO:0007669"/>
    <property type="project" value="TreeGrafter"/>
</dbReference>
<comment type="caution">
    <text evidence="2">The sequence shown here is derived from an EMBL/GenBank/DDBJ whole genome shotgun (WGS) entry which is preliminary data.</text>
</comment>
<keyword evidence="3" id="KW-1185">Reference proteome</keyword>
<dbReference type="PANTHER" id="PTHR12732">
    <property type="entry name" value="UNCHARACTERIZED PROTEASOME COMPONENT REGION PCI-CONTAINING"/>
    <property type="match status" value="1"/>
</dbReference>
<dbReference type="InterPro" id="IPR045114">
    <property type="entry name" value="Csn12-like"/>
</dbReference>
<dbReference type="EMBL" id="JABELV010000036">
    <property type="protein sequence ID" value="KAG7562253.1"/>
    <property type="molecule type" value="Genomic_DNA"/>
</dbReference>
<evidence type="ECO:0000313" key="2">
    <source>
        <dbReference type="EMBL" id="KAG7562253.1"/>
    </source>
</evidence>
<dbReference type="AlphaFoldDB" id="A0A8K0JMZ3"/>
<name>A0A8K0JMZ3_9TREE</name>
<dbReference type="GO" id="GO:0000973">
    <property type="term" value="P:post-transcriptional tethering of RNA polymerase II gene DNA at nuclear periphery"/>
    <property type="evidence" value="ECO:0007669"/>
    <property type="project" value="TreeGrafter"/>
</dbReference>
<dbReference type="GO" id="GO:0003723">
    <property type="term" value="F:RNA binding"/>
    <property type="evidence" value="ECO:0007669"/>
    <property type="project" value="InterPro"/>
</dbReference>
<feature type="signal peptide" evidence="1">
    <location>
        <begin position="1"/>
        <end position="18"/>
    </location>
</feature>
<keyword evidence="1" id="KW-0732">Signal</keyword>
<accession>A0A8K0JMZ3</accession>
<dbReference type="SMART" id="SM00753">
    <property type="entry name" value="PAM"/>
    <property type="match status" value="1"/>
</dbReference>
<dbReference type="GO" id="GO:0006368">
    <property type="term" value="P:transcription elongation by RNA polymerase II"/>
    <property type="evidence" value="ECO:0007669"/>
    <property type="project" value="TreeGrafter"/>
</dbReference>
<dbReference type="OrthoDB" id="5404651at2759"/>
<dbReference type="GO" id="GO:0070390">
    <property type="term" value="C:transcription export complex 2"/>
    <property type="evidence" value="ECO:0007669"/>
    <property type="project" value="TreeGrafter"/>
</dbReference>
<sequence length="381" mass="43797">MVLLLLDYFSVTDWSAQATRQQAEQEWKMFDAVYTEGNKVWQGSPESGWLGRAMRKMAENLLHLAFRSATLSRDKRFTAPSISVDRVRRTFQIATVSECSSLEDPTPKRGDMTFALGNICWKVYDQLQTYRLLDTISQMYSTIRPSPQARLDAPCTSRAEVVGYWFWCGKLRLAKGDLREARDCLKTAFDMCPVSAAKNLKAIFIRLLTCQILLGYFPAPILLNHFNLHAQFGPLLQAIKWGDRAQYYQHFNKWSEWFRQRGLWLVLREKGEVLVWRSLFRNAYRIHRESHPEDPTARSKSCPTSVFLAAMRLSFRQCGETNVDITDVISILASLIDQSYIKGHLGYMQTMLVMRNAPDMPVESAFPRVSGVRPRRVTAVG</sequence>
<gene>
    <name evidence="2" type="ORF">FFLO_02339</name>
</gene>
<protein>
    <submittedName>
        <fullName evidence="2">Uncharacterized protein</fullName>
    </submittedName>
</protein>
<dbReference type="Gene3D" id="1.10.10.10">
    <property type="entry name" value="Winged helix-like DNA-binding domain superfamily/Winged helix DNA-binding domain"/>
    <property type="match status" value="1"/>
</dbReference>
<dbReference type="GO" id="GO:0003690">
    <property type="term" value="F:double-stranded DNA binding"/>
    <property type="evidence" value="ECO:0007669"/>
    <property type="project" value="InterPro"/>
</dbReference>
<reference evidence="2" key="1">
    <citation type="submission" date="2020-04" db="EMBL/GenBank/DDBJ databases">
        <title>Analysis of mating type loci in Filobasidium floriforme.</title>
        <authorList>
            <person name="Nowrousian M."/>
        </authorList>
    </citation>
    <scope>NUCLEOTIDE SEQUENCE</scope>
    <source>
        <strain evidence="2">CBS 6242</strain>
    </source>
</reference>
<evidence type="ECO:0000313" key="3">
    <source>
        <dbReference type="Proteomes" id="UP000812966"/>
    </source>
</evidence>
<dbReference type="InterPro" id="IPR036388">
    <property type="entry name" value="WH-like_DNA-bd_sf"/>
</dbReference>
<dbReference type="PANTHER" id="PTHR12732:SF8">
    <property type="entry name" value="NUCLEAR MRNA EXPORT PROTEIN THP1"/>
    <property type="match status" value="1"/>
</dbReference>
<dbReference type="Proteomes" id="UP000812966">
    <property type="component" value="Unassembled WGS sequence"/>
</dbReference>